<sequence length="314" mass="34737">MKRKLERAARTIIKDCLGIRKNEKVVVVFDKPCQSIAYSLWSQLIKITDPIIIEILPRTIHGEEPPQLVAAVLKNADVFILPTSYSLTHTRARINATNAGARGATMPGITEEIMARTLNADYKRIASLTLKTAKMLTRTKKVLIKTEAGTSLELDISGRKGYPDTGLIKKKREFSNLPAGEAYVAPLEKRSKGTVVIDGSFAPIGFLRKNVIVEIKDGEIIRVHGNPQMEKLFAKYGNKERTLCEFGIGTNYKAKITGNVLEDEKVMGSIHVAFGNNLGFGGRNNAKIHLDGIVKRPSVWLDKKLIIKSGKFVI</sequence>
<dbReference type="PANTHER" id="PTHR34448">
    <property type="entry name" value="AMINOPEPTIDASE"/>
    <property type="match status" value="1"/>
</dbReference>
<protein>
    <submittedName>
        <fullName evidence="2">Aminopeptidase</fullName>
    </submittedName>
</protein>
<dbReference type="EMBL" id="DRIG01000041">
    <property type="protein sequence ID" value="HEC78282.1"/>
    <property type="molecule type" value="Genomic_DNA"/>
</dbReference>
<dbReference type="InterPro" id="IPR052170">
    <property type="entry name" value="M29_Exopeptidase"/>
</dbReference>
<accession>A0A9C9JZM9</accession>
<dbReference type="Pfam" id="PF26233">
    <property type="entry name" value="NicX"/>
    <property type="match status" value="1"/>
</dbReference>
<keyword evidence="1" id="KW-0479">Metal-binding</keyword>
<dbReference type="GO" id="GO:0006508">
    <property type="term" value="P:proteolysis"/>
    <property type="evidence" value="ECO:0007669"/>
    <property type="project" value="InterPro"/>
</dbReference>
<reference evidence="2" key="1">
    <citation type="journal article" date="2020" name="mSystems">
        <title>Genome- and Community-Level Interaction Insights into Carbon Utilization and Element Cycling Functions of Hydrothermarchaeota in Hydrothermal Sediment.</title>
        <authorList>
            <person name="Zhou Z."/>
            <person name="Liu Y."/>
            <person name="Xu W."/>
            <person name="Pan J."/>
            <person name="Luo Z.H."/>
            <person name="Li M."/>
        </authorList>
    </citation>
    <scope>NUCLEOTIDE SEQUENCE</scope>
    <source>
        <strain evidence="2">HyVt-388</strain>
    </source>
</reference>
<name>A0A9C9JZM9_UNCW3</name>
<comment type="caution">
    <text evidence="2">The sequence shown here is derived from an EMBL/GenBank/DDBJ whole genome shotgun (WGS) entry which is preliminary data.</text>
</comment>
<dbReference type="GO" id="GO:0004177">
    <property type="term" value="F:aminopeptidase activity"/>
    <property type="evidence" value="ECO:0007669"/>
    <property type="project" value="UniProtKB-KW"/>
</dbReference>
<dbReference type="InterPro" id="IPR058739">
    <property type="entry name" value="NicX"/>
</dbReference>
<evidence type="ECO:0000313" key="2">
    <source>
        <dbReference type="EMBL" id="HEC78282.1"/>
    </source>
</evidence>
<dbReference type="SUPFAM" id="SSF144052">
    <property type="entry name" value="Thermophilic metalloprotease-like"/>
    <property type="match status" value="1"/>
</dbReference>
<proteinExistence type="predicted"/>
<organism evidence="2 3">
    <name type="scientific">candidate division WOR-3 bacterium</name>
    <dbReference type="NCBI Taxonomy" id="2052148"/>
    <lineage>
        <taxon>Bacteria</taxon>
        <taxon>Bacteria division WOR-3</taxon>
    </lineage>
</organism>
<keyword evidence="2" id="KW-0378">Hydrolase</keyword>
<dbReference type="PANTHER" id="PTHR34448:SF1">
    <property type="entry name" value="BLL6088 PROTEIN"/>
    <property type="match status" value="1"/>
</dbReference>
<keyword evidence="2" id="KW-0645">Protease</keyword>
<evidence type="ECO:0000256" key="1">
    <source>
        <dbReference type="ARBA" id="ARBA00022723"/>
    </source>
</evidence>
<gene>
    <name evidence="2" type="ORF">ENI34_03960</name>
</gene>
<dbReference type="Proteomes" id="UP000885826">
    <property type="component" value="Unassembled WGS sequence"/>
</dbReference>
<keyword evidence="2" id="KW-0031">Aminopeptidase</keyword>
<dbReference type="GO" id="GO:0046872">
    <property type="term" value="F:metal ion binding"/>
    <property type="evidence" value="ECO:0007669"/>
    <property type="project" value="UniProtKB-KW"/>
</dbReference>
<evidence type="ECO:0000313" key="3">
    <source>
        <dbReference type="Proteomes" id="UP000885826"/>
    </source>
</evidence>
<dbReference type="AlphaFoldDB" id="A0A9C9JZM9"/>